<accession>A0A1Y3XWG1</accession>
<organism evidence="2 3">
    <name type="scientific">[Collinsella] massiliensis</name>
    <dbReference type="NCBI Taxonomy" id="1232426"/>
    <lineage>
        <taxon>Bacteria</taxon>
        <taxon>Bacillati</taxon>
        <taxon>Actinomycetota</taxon>
        <taxon>Coriobacteriia</taxon>
        <taxon>Coriobacteriales</taxon>
        <taxon>Coriobacteriaceae</taxon>
        <taxon>Enorma</taxon>
    </lineage>
</organism>
<dbReference type="Proteomes" id="UP000195781">
    <property type="component" value="Unassembled WGS sequence"/>
</dbReference>
<dbReference type="InterPro" id="IPR050312">
    <property type="entry name" value="IolE/XylAMocC-like"/>
</dbReference>
<sequence>MARTAVQQIMIGSVAGTEERAASALAAIAAAGYDGIELNDFMCTPTPFVVRALTRAAGMPVGKGGKLDWPRLVRDAGLEVVSLHTNLGALKEHPERFVEQARGFDTATGVITGMYRFDYSDRDAVEGLARDLNACGERLAQEGMRLLYHNHNCEFRKVAPGMTAYELLIEQTDPAYVNFEFDSYWPAEAGVDVLGLMRRLGDRMKLYHINDRGTRIEGPSMTPILTSDSMELGCGNMPLKELVEQALAVDVDAIVLETHKNWVDKSPIKSLEVSGAWLQEHVK</sequence>
<reference evidence="3" key="1">
    <citation type="submission" date="2017-04" db="EMBL/GenBank/DDBJ databases">
        <title>Function of individual gut microbiota members based on whole genome sequencing of pure cultures obtained from chicken caecum.</title>
        <authorList>
            <person name="Medvecky M."/>
            <person name="Cejkova D."/>
            <person name="Polansky O."/>
            <person name="Karasova D."/>
            <person name="Kubasova T."/>
            <person name="Cizek A."/>
            <person name="Rychlik I."/>
        </authorList>
    </citation>
    <scope>NUCLEOTIDE SEQUENCE [LARGE SCALE GENOMIC DNA]</scope>
    <source>
        <strain evidence="3">An5</strain>
    </source>
</reference>
<dbReference type="RefSeq" id="WP_094334789.1">
    <property type="nucleotide sequence ID" value="NZ_NFIE01000001.1"/>
</dbReference>
<dbReference type="SUPFAM" id="SSF51658">
    <property type="entry name" value="Xylose isomerase-like"/>
    <property type="match status" value="1"/>
</dbReference>
<dbReference type="OrthoDB" id="9798407at2"/>
<dbReference type="PANTHER" id="PTHR12110">
    <property type="entry name" value="HYDROXYPYRUVATE ISOMERASE"/>
    <property type="match status" value="1"/>
</dbReference>
<dbReference type="Pfam" id="PF01261">
    <property type="entry name" value="AP_endonuc_2"/>
    <property type="match status" value="1"/>
</dbReference>
<keyword evidence="3" id="KW-1185">Reference proteome</keyword>
<dbReference type="InterPro" id="IPR013022">
    <property type="entry name" value="Xyl_isomerase-like_TIM-brl"/>
</dbReference>
<dbReference type="AlphaFoldDB" id="A0A1Y3XWG1"/>
<name>A0A1Y3XWG1_9ACTN</name>
<evidence type="ECO:0000259" key="1">
    <source>
        <dbReference type="Pfam" id="PF01261"/>
    </source>
</evidence>
<dbReference type="GO" id="GO:0016853">
    <property type="term" value="F:isomerase activity"/>
    <property type="evidence" value="ECO:0007669"/>
    <property type="project" value="UniProtKB-KW"/>
</dbReference>
<dbReference type="Gene3D" id="3.20.20.150">
    <property type="entry name" value="Divalent-metal-dependent TIM barrel enzymes"/>
    <property type="match status" value="1"/>
</dbReference>
<dbReference type="InterPro" id="IPR036237">
    <property type="entry name" value="Xyl_isomerase-like_sf"/>
</dbReference>
<evidence type="ECO:0000313" key="2">
    <source>
        <dbReference type="EMBL" id="OUN89914.1"/>
    </source>
</evidence>
<comment type="caution">
    <text evidence="2">The sequence shown here is derived from an EMBL/GenBank/DDBJ whole genome shotgun (WGS) entry which is preliminary data.</text>
</comment>
<proteinExistence type="predicted"/>
<dbReference type="EMBL" id="NFIE01000001">
    <property type="protein sequence ID" value="OUN89914.1"/>
    <property type="molecule type" value="Genomic_DNA"/>
</dbReference>
<dbReference type="PANTHER" id="PTHR12110:SF41">
    <property type="entry name" value="INOSOSE DEHYDRATASE"/>
    <property type="match status" value="1"/>
</dbReference>
<feature type="domain" description="Xylose isomerase-like TIM barrel" evidence="1">
    <location>
        <begin position="25"/>
        <end position="271"/>
    </location>
</feature>
<evidence type="ECO:0000313" key="3">
    <source>
        <dbReference type="Proteomes" id="UP000195781"/>
    </source>
</evidence>
<keyword evidence="2" id="KW-0413">Isomerase</keyword>
<protein>
    <submittedName>
        <fullName evidence="2">Sugar phosphate isomerase</fullName>
    </submittedName>
</protein>
<gene>
    <name evidence="2" type="ORF">B5G02_00740</name>
</gene>